<dbReference type="VEuPathDB" id="FungiDB:PYU1_G000566"/>
<feature type="region of interest" description="Disordered" evidence="1">
    <location>
        <begin position="487"/>
        <end position="508"/>
    </location>
</feature>
<evidence type="ECO:0000313" key="3">
    <source>
        <dbReference type="Proteomes" id="UP000019132"/>
    </source>
</evidence>
<accession>K3W6H5</accession>
<reference evidence="3" key="2">
    <citation type="submission" date="2010-04" db="EMBL/GenBank/DDBJ databases">
        <authorList>
            <person name="Buell R."/>
            <person name="Hamilton J."/>
            <person name="Hostetler J."/>
        </authorList>
    </citation>
    <scope>NUCLEOTIDE SEQUENCE [LARGE SCALE GENOMIC DNA]</scope>
    <source>
        <strain evidence="3">DAOM:BR144</strain>
    </source>
</reference>
<dbReference type="OMA" id="EQENDMI"/>
<name>K3W6H5_GLOUD</name>
<feature type="region of interest" description="Disordered" evidence="1">
    <location>
        <begin position="282"/>
        <end position="341"/>
    </location>
</feature>
<dbReference type="EnsemblProtists" id="PYU1_T000566">
    <property type="protein sequence ID" value="PYU1_T000566"/>
    <property type="gene ID" value="PYU1_G000566"/>
</dbReference>
<dbReference type="AlphaFoldDB" id="K3W6H5"/>
<sequence length="673" mass="75062">MNNNSNAVAAKSVPPRLAFEGITVTDDSRHSSSSVSSWTENHSVIEIFTEEETPEKKTKRSNKLQQVPIRSKRNAQRPSWAMQSPILQKKPKITGKNAVAGGPARGKKRRQRPELDASAIVPGDGRPCDFCHKTQGVCALMHCAACRRAYHAKCFVGHFRPHCKTHATAESEDVVPIEQQIAALQLNPPDNVRVTIFRCGPCHAAFIEFFNSGGYEWDCECPSCKEPDKLIAYRRQMLLKIMLNEDDPKKKSKASDESEAMVVDSAEEIAVATVQLAEAQERRSKALRRDEHTAKANEDGDGDGAGDDDAEPEQENDMIDKAGDSAETPADVEPKPELSEDEQLLAAVTIKFDSGRDCFDIVCVVDTSTGESIKKTGLYFVKQRELPPRRAEREDVNEEEEREPKGESVYCYCCSKDLTLAQFVRHSTTPTPSISAGFFTANPLLPEAAAAIADPRACLFVCHHDGIGLTPLVKFLNVLQKRQRTATTAVGGSPAKNKMQRKPSLSDTLAEARQTLTEAVISRRYMATKSPRNVAQMYAIKLVCLSKKLMVQMPDKVMQSTMDPSMQLDYPYKEGWLSFDAGIAPRNADSKPPTMSTVQCSCCKQDMALDAFIVHTKLEDWSPKFKRRFVHVPQVGNERKLVELEKIWQAVITLYQHRRLDQVLQQKVQAIER</sequence>
<feature type="region of interest" description="Disordered" evidence="1">
    <location>
        <begin position="49"/>
        <end position="118"/>
    </location>
</feature>
<feature type="compositionally biased region" description="Acidic residues" evidence="1">
    <location>
        <begin position="299"/>
        <end position="317"/>
    </location>
</feature>
<feature type="compositionally biased region" description="Basic and acidic residues" evidence="1">
    <location>
        <begin position="282"/>
        <end position="298"/>
    </location>
</feature>
<proteinExistence type="predicted"/>
<keyword evidence="3" id="KW-1185">Reference proteome</keyword>
<organism evidence="2 3">
    <name type="scientific">Globisporangium ultimum (strain ATCC 200006 / CBS 805.95 / DAOM BR144)</name>
    <name type="common">Pythium ultimum</name>
    <dbReference type="NCBI Taxonomy" id="431595"/>
    <lineage>
        <taxon>Eukaryota</taxon>
        <taxon>Sar</taxon>
        <taxon>Stramenopiles</taxon>
        <taxon>Oomycota</taxon>
        <taxon>Peronosporomycetes</taxon>
        <taxon>Pythiales</taxon>
        <taxon>Pythiaceae</taxon>
        <taxon>Globisporangium</taxon>
    </lineage>
</organism>
<dbReference type="eggNOG" id="ENOG502SG0F">
    <property type="taxonomic scope" value="Eukaryota"/>
</dbReference>
<dbReference type="InParanoid" id="K3W6H5"/>
<dbReference type="EMBL" id="GL376636">
    <property type="status" value="NOT_ANNOTATED_CDS"/>
    <property type="molecule type" value="Genomic_DNA"/>
</dbReference>
<reference evidence="3" key="1">
    <citation type="journal article" date="2010" name="Genome Biol.">
        <title>Genome sequence of the necrotrophic plant pathogen Pythium ultimum reveals original pathogenicity mechanisms and effector repertoire.</title>
        <authorList>
            <person name="Levesque C.A."/>
            <person name="Brouwer H."/>
            <person name="Cano L."/>
            <person name="Hamilton J.P."/>
            <person name="Holt C."/>
            <person name="Huitema E."/>
            <person name="Raffaele S."/>
            <person name="Robideau G.P."/>
            <person name="Thines M."/>
            <person name="Win J."/>
            <person name="Zerillo M.M."/>
            <person name="Beakes G.W."/>
            <person name="Boore J.L."/>
            <person name="Busam D."/>
            <person name="Dumas B."/>
            <person name="Ferriera S."/>
            <person name="Fuerstenberg S.I."/>
            <person name="Gachon C.M."/>
            <person name="Gaulin E."/>
            <person name="Govers F."/>
            <person name="Grenville-Briggs L."/>
            <person name="Horner N."/>
            <person name="Hostetler J."/>
            <person name="Jiang R.H."/>
            <person name="Johnson J."/>
            <person name="Krajaejun T."/>
            <person name="Lin H."/>
            <person name="Meijer H.J."/>
            <person name="Moore B."/>
            <person name="Morris P."/>
            <person name="Phuntmart V."/>
            <person name="Puiu D."/>
            <person name="Shetty J."/>
            <person name="Stajich J.E."/>
            <person name="Tripathy S."/>
            <person name="Wawra S."/>
            <person name="van West P."/>
            <person name="Whitty B.R."/>
            <person name="Coutinho P.M."/>
            <person name="Henrissat B."/>
            <person name="Martin F."/>
            <person name="Thomas P.D."/>
            <person name="Tyler B.M."/>
            <person name="De Vries R.P."/>
            <person name="Kamoun S."/>
            <person name="Yandell M."/>
            <person name="Tisserat N."/>
            <person name="Buell C.R."/>
        </authorList>
    </citation>
    <scope>NUCLEOTIDE SEQUENCE</scope>
    <source>
        <strain evidence="3">DAOM:BR144</strain>
    </source>
</reference>
<reference evidence="2" key="3">
    <citation type="submission" date="2015-02" db="UniProtKB">
        <authorList>
            <consortium name="EnsemblProtists"/>
        </authorList>
    </citation>
    <scope>IDENTIFICATION</scope>
    <source>
        <strain evidence="2">DAOM BR144</strain>
    </source>
</reference>
<evidence type="ECO:0000313" key="2">
    <source>
        <dbReference type="EnsemblProtists" id="PYU1_T000566"/>
    </source>
</evidence>
<evidence type="ECO:0000256" key="1">
    <source>
        <dbReference type="SAM" id="MobiDB-lite"/>
    </source>
</evidence>
<protein>
    <submittedName>
        <fullName evidence="2">Uncharacterized protein</fullName>
    </submittedName>
</protein>
<dbReference type="Proteomes" id="UP000019132">
    <property type="component" value="Unassembled WGS sequence"/>
</dbReference>
<dbReference type="HOGENOM" id="CLU_358881_0_0_1"/>